<feature type="domain" description="HTH cro/C1-type" evidence="1">
    <location>
        <begin position="21"/>
        <end position="65"/>
    </location>
</feature>
<gene>
    <name evidence="2" type="ORF">H9L42_03975</name>
</gene>
<evidence type="ECO:0000313" key="3">
    <source>
        <dbReference type="Proteomes" id="UP000602647"/>
    </source>
</evidence>
<proteinExistence type="predicted"/>
<sequence>MSLQKNLSDSLNAIHTSRHQTLTAFAEELGISRSSLQEILKGNGNPRIDTIEQIAKQLHVDPLELLSSSEDELKVTVPLSQLIGAASHLSDEKKKELLCAFNSIVMLFSEAE</sequence>
<accession>A0A923NJ04</accession>
<dbReference type="SMART" id="SM00530">
    <property type="entry name" value="HTH_XRE"/>
    <property type="match status" value="1"/>
</dbReference>
<dbReference type="CDD" id="cd00093">
    <property type="entry name" value="HTH_XRE"/>
    <property type="match status" value="1"/>
</dbReference>
<name>A0A923NJ04_9FIRM</name>
<keyword evidence="3" id="KW-1185">Reference proteome</keyword>
<dbReference type="Pfam" id="PF01381">
    <property type="entry name" value="HTH_3"/>
    <property type="match status" value="1"/>
</dbReference>
<dbReference type="InterPro" id="IPR010982">
    <property type="entry name" value="Lambda_DNA-bd_dom_sf"/>
</dbReference>
<dbReference type="RefSeq" id="WP_187302107.1">
    <property type="nucleotide sequence ID" value="NZ_CBCTON010000001.1"/>
</dbReference>
<dbReference type="EMBL" id="JACRYT010000002">
    <property type="protein sequence ID" value="MBC6678982.1"/>
    <property type="molecule type" value="Genomic_DNA"/>
</dbReference>
<dbReference type="SUPFAM" id="SSF47413">
    <property type="entry name" value="lambda repressor-like DNA-binding domains"/>
    <property type="match status" value="1"/>
</dbReference>
<dbReference type="PROSITE" id="PS50943">
    <property type="entry name" value="HTH_CROC1"/>
    <property type="match status" value="1"/>
</dbReference>
<dbReference type="Gene3D" id="1.10.260.40">
    <property type="entry name" value="lambda repressor-like DNA-binding domains"/>
    <property type="match status" value="1"/>
</dbReference>
<reference evidence="2" key="1">
    <citation type="submission" date="2020-08" db="EMBL/GenBank/DDBJ databases">
        <title>Genome public.</title>
        <authorList>
            <person name="Liu C."/>
            <person name="Sun Q."/>
        </authorList>
    </citation>
    <scope>NUCLEOTIDE SEQUENCE</scope>
    <source>
        <strain evidence="2">BX12</strain>
    </source>
</reference>
<evidence type="ECO:0000313" key="2">
    <source>
        <dbReference type="EMBL" id="MBC6678982.1"/>
    </source>
</evidence>
<dbReference type="AlphaFoldDB" id="A0A923NJ04"/>
<comment type="caution">
    <text evidence="2">The sequence shown here is derived from an EMBL/GenBank/DDBJ whole genome shotgun (WGS) entry which is preliminary data.</text>
</comment>
<dbReference type="InterPro" id="IPR001387">
    <property type="entry name" value="Cro/C1-type_HTH"/>
</dbReference>
<organism evidence="2 3">
    <name type="scientific">Zhenpiania hominis</name>
    <dbReference type="NCBI Taxonomy" id="2763644"/>
    <lineage>
        <taxon>Bacteria</taxon>
        <taxon>Bacillati</taxon>
        <taxon>Bacillota</taxon>
        <taxon>Clostridia</taxon>
        <taxon>Peptostreptococcales</taxon>
        <taxon>Anaerovoracaceae</taxon>
        <taxon>Zhenpiania</taxon>
    </lineage>
</organism>
<dbReference type="GO" id="GO:0003677">
    <property type="term" value="F:DNA binding"/>
    <property type="evidence" value="ECO:0007669"/>
    <property type="project" value="InterPro"/>
</dbReference>
<evidence type="ECO:0000259" key="1">
    <source>
        <dbReference type="PROSITE" id="PS50943"/>
    </source>
</evidence>
<protein>
    <submittedName>
        <fullName evidence="2">Helix-turn-helix transcriptional regulator</fullName>
    </submittedName>
</protein>
<dbReference type="Proteomes" id="UP000602647">
    <property type="component" value="Unassembled WGS sequence"/>
</dbReference>